<dbReference type="Proteomes" id="UP000501128">
    <property type="component" value="Chromosome"/>
</dbReference>
<protein>
    <submittedName>
        <fullName evidence="2">Uncharacterized protein</fullName>
    </submittedName>
</protein>
<proteinExistence type="predicted"/>
<dbReference type="EMBL" id="CP051677">
    <property type="protein sequence ID" value="QJD77670.1"/>
    <property type="molecule type" value="Genomic_DNA"/>
</dbReference>
<evidence type="ECO:0000313" key="2">
    <source>
        <dbReference type="EMBL" id="QJD77670.1"/>
    </source>
</evidence>
<dbReference type="AlphaFoldDB" id="A0A7L5DPN0"/>
<feature type="region of interest" description="Disordered" evidence="1">
    <location>
        <begin position="1"/>
        <end position="24"/>
    </location>
</feature>
<reference evidence="2 3" key="1">
    <citation type="submission" date="2020-04" db="EMBL/GenBank/DDBJ databases">
        <title>Genome sequencing of novel species.</title>
        <authorList>
            <person name="Heo J."/>
            <person name="Kim S.-J."/>
            <person name="Kim J.-S."/>
            <person name="Hong S.-B."/>
            <person name="Kwon S.-W."/>
        </authorList>
    </citation>
    <scope>NUCLEOTIDE SEQUENCE [LARGE SCALE GENOMIC DNA]</scope>
    <source>
        <strain evidence="2 3">CJU-R4</strain>
    </source>
</reference>
<feature type="compositionally biased region" description="Polar residues" evidence="1">
    <location>
        <begin position="1"/>
        <end position="20"/>
    </location>
</feature>
<dbReference type="KEGG" id="srho:HH216_03995"/>
<accession>A0A7L5DPN0</accession>
<name>A0A7L5DPN0_9BACT</name>
<keyword evidence="3" id="KW-1185">Reference proteome</keyword>
<sequence length="94" mass="10403">MAQTTFTLTKKDGSQTSHAETTVDIGPDELKKLTTDLKASQPQQFGELATIYVAPESYALHVDGQDIPVQPQFFPAEYGYIINDLMSKLKPADR</sequence>
<evidence type="ECO:0000313" key="3">
    <source>
        <dbReference type="Proteomes" id="UP000501128"/>
    </source>
</evidence>
<dbReference type="RefSeq" id="WP_169549614.1">
    <property type="nucleotide sequence ID" value="NZ_CP051677.1"/>
</dbReference>
<organism evidence="2 3">
    <name type="scientific">Spirosoma rhododendri</name>
    <dbReference type="NCBI Taxonomy" id="2728024"/>
    <lineage>
        <taxon>Bacteria</taxon>
        <taxon>Pseudomonadati</taxon>
        <taxon>Bacteroidota</taxon>
        <taxon>Cytophagia</taxon>
        <taxon>Cytophagales</taxon>
        <taxon>Cytophagaceae</taxon>
        <taxon>Spirosoma</taxon>
    </lineage>
</organism>
<evidence type="ECO:0000256" key="1">
    <source>
        <dbReference type="SAM" id="MobiDB-lite"/>
    </source>
</evidence>
<gene>
    <name evidence="2" type="ORF">HH216_03995</name>
</gene>